<dbReference type="AlphaFoldDB" id="A0A1M6RPR9"/>
<organism evidence="1 2">
    <name type="scientific">Anaerotignum lactatifermentans DSM 14214</name>
    <dbReference type="NCBI Taxonomy" id="1121323"/>
    <lineage>
        <taxon>Bacteria</taxon>
        <taxon>Bacillati</taxon>
        <taxon>Bacillota</taxon>
        <taxon>Clostridia</taxon>
        <taxon>Lachnospirales</taxon>
        <taxon>Anaerotignaceae</taxon>
        <taxon>Anaerotignum</taxon>
    </lineage>
</organism>
<keyword evidence="2" id="KW-1185">Reference proteome</keyword>
<dbReference type="Proteomes" id="UP000183975">
    <property type="component" value="Unassembled WGS sequence"/>
</dbReference>
<evidence type="ECO:0000313" key="2">
    <source>
        <dbReference type="Proteomes" id="UP000183975"/>
    </source>
</evidence>
<evidence type="ECO:0000313" key="1">
    <source>
        <dbReference type="EMBL" id="SHK34511.1"/>
    </source>
</evidence>
<proteinExistence type="predicted"/>
<gene>
    <name evidence="1" type="ORF">SAMN02745138_01572</name>
</gene>
<sequence>MTTIIAIAARLVPALPLSKKKSGKPAPRAAAKQMSCRFVRLKATFVLTLDKSFGTGTYAK</sequence>
<name>A0A1M6RPR9_9FIRM</name>
<reference evidence="1 2" key="1">
    <citation type="submission" date="2016-11" db="EMBL/GenBank/DDBJ databases">
        <authorList>
            <person name="Jaros S."/>
            <person name="Januszkiewicz K."/>
            <person name="Wedrychowicz H."/>
        </authorList>
    </citation>
    <scope>NUCLEOTIDE SEQUENCE [LARGE SCALE GENOMIC DNA]</scope>
    <source>
        <strain evidence="1 2">DSM 14214</strain>
    </source>
</reference>
<dbReference type="EMBL" id="FRAH01000024">
    <property type="protein sequence ID" value="SHK34511.1"/>
    <property type="molecule type" value="Genomic_DNA"/>
</dbReference>
<protein>
    <submittedName>
        <fullName evidence="1">Uncharacterized protein</fullName>
    </submittedName>
</protein>
<accession>A0A1M6RPR9</accession>